<dbReference type="PANTHER" id="PTHR11347">
    <property type="entry name" value="CYCLIC NUCLEOTIDE PHOSPHODIESTERASE"/>
    <property type="match status" value="1"/>
</dbReference>
<dbReference type="EMBL" id="GBEZ01020972">
    <property type="protein sequence ID" value="JAC65744.1"/>
    <property type="molecule type" value="Transcribed_RNA"/>
</dbReference>
<dbReference type="GO" id="GO:0004114">
    <property type="term" value="F:3',5'-cyclic-nucleotide phosphodiesterase activity"/>
    <property type="evidence" value="ECO:0007669"/>
    <property type="project" value="InterPro"/>
</dbReference>
<gene>
    <name evidence="5" type="ORF">TSPGSL018_15354</name>
</gene>
<proteinExistence type="predicted"/>
<keyword evidence="2" id="KW-0378">Hydrolase</keyword>
<evidence type="ECO:0000259" key="4">
    <source>
        <dbReference type="PROSITE" id="PS51845"/>
    </source>
</evidence>
<feature type="region of interest" description="Disordered" evidence="3">
    <location>
        <begin position="94"/>
        <end position="121"/>
    </location>
</feature>
<dbReference type="AlphaFoldDB" id="A0A061R4S2"/>
<evidence type="ECO:0000256" key="2">
    <source>
        <dbReference type="ARBA" id="ARBA00022801"/>
    </source>
</evidence>
<protein>
    <submittedName>
        <fullName evidence="5">Calcium calmodulin-dependent 3-cyclic nucleotide phosphodiesterase 1c-like</fullName>
    </submittedName>
</protein>
<dbReference type="InterPro" id="IPR002073">
    <property type="entry name" value="PDEase_catalytic_dom"/>
</dbReference>
<evidence type="ECO:0000313" key="5">
    <source>
        <dbReference type="EMBL" id="JAC65744.1"/>
    </source>
</evidence>
<reference evidence="5" key="1">
    <citation type="submission" date="2014-05" db="EMBL/GenBank/DDBJ databases">
        <title>The transcriptome of the halophilic microalga Tetraselmis sp. GSL018 isolated from the Great Salt Lake, Utah.</title>
        <authorList>
            <person name="Jinkerson R.E."/>
            <person name="D'Adamo S."/>
            <person name="Posewitz M.C."/>
        </authorList>
    </citation>
    <scope>NUCLEOTIDE SEQUENCE</scope>
    <source>
        <strain evidence="5">GSL018</strain>
    </source>
</reference>
<accession>A0A061R4S2</accession>
<dbReference type="Pfam" id="PF00233">
    <property type="entry name" value="PDEase_I"/>
    <property type="match status" value="1"/>
</dbReference>
<dbReference type="Gene3D" id="1.10.1300.10">
    <property type="entry name" value="3'5'-cyclic nucleotide phosphodiesterase, catalytic domain"/>
    <property type="match status" value="1"/>
</dbReference>
<sequence length="363" mass="39292">MLLAVGLGYLRLRKTLRSITGTKLDVDSPVIKAYSALKELSAAKFVTPGQRQRALHAAMALMYSENVNAPDLSTQKLQGSDDIAAYLKFSSDATSPKGGADGLSHGARSGPADSMQPVDAFQGWDPLTSPSASGDLEGGLNPLGFELVHGAGTDLFFNAFFAAKMARGRPLFVVAMRCVHSFGLVRALDLDAAAMEAFFTHIENGHNNVPYHSSTHAADVVSRTCAILRSDRILTESPFRSDLLLLLSAILAAVVHDFRHPGLSNSFHVATGSDISLEFNEQSVVENMSLSRALRALRTDEFNFLRNLTGQEQRGVHSNTVKMVLATDMSRHFDVVAAFHSQVRPPSSLPPIFQQLPLPGYPF</sequence>
<evidence type="ECO:0000256" key="3">
    <source>
        <dbReference type="SAM" id="MobiDB-lite"/>
    </source>
</evidence>
<dbReference type="InterPro" id="IPR023174">
    <property type="entry name" value="PDEase_CS"/>
</dbReference>
<evidence type="ECO:0000256" key="1">
    <source>
        <dbReference type="ARBA" id="ARBA00022723"/>
    </source>
</evidence>
<dbReference type="PROSITE" id="PS51845">
    <property type="entry name" value="PDEASE_I_2"/>
    <property type="match status" value="1"/>
</dbReference>
<feature type="domain" description="PDEase" evidence="4">
    <location>
        <begin position="128"/>
        <end position="363"/>
    </location>
</feature>
<dbReference type="GO" id="GO:0007165">
    <property type="term" value="P:signal transduction"/>
    <property type="evidence" value="ECO:0007669"/>
    <property type="project" value="InterPro"/>
</dbReference>
<dbReference type="InterPro" id="IPR036971">
    <property type="entry name" value="PDEase_catalytic_dom_sf"/>
</dbReference>
<organism evidence="5">
    <name type="scientific">Tetraselmis sp. GSL018</name>
    <dbReference type="NCBI Taxonomy" id="582737"/>
    <lineage>
        <taxon>Eukaryota</taxon>
        <taxon>Viridiplantae</taxon>
        <taxon>Chlorophyta</taxon>
        <taxon>core chlorophytes</taxon>
        <taxon>Chlorodendrophyceae</taxon>
        <taxon>Chlorodendrales</taxon>
        <taxon>Chlorodendraceae</taxon>
        <taxon>Tetraselmis</taxon>
    </lineage>
</organism>
<dbReference type="PROSITE" id="PS00126">
    <property type="entry name" value="PDEASE_I_1"/>
    <property type="match status" value="1"/>
</dbReference>
<name>A0A061R4S2_9CHLO</name>
<dbReference type="GO" id="GO:0046872">
    <property type="term" value="F:metal ion binding"/>
    <property type="evidence" value="ECO:0007669"/>
    <property type="project" value="UniProtKB-KW"/>
</dbReference>
<dbReference type="SUPFAM" id="SSF109604">
    <property type="entry name" value="HD-domain/PDEase-like"/>
    <property type="match status" value="1"/>
</dbReference>
<keyword evidence="1" id="KW-0479">Metal-binding</keyword>